<dbReference type="EMBL" id="DQUO01000062">
    <property type="protein sequence ID" value="HIP91675.1"/>
    <property type="molecule type" value="Genomic_DNA"/>
</dbReference>
<evidence type="ECO:0000313" key="7">
    <source>
        <dbReference type="EMBL" id="HIP91675.1"/>
    </source>
</evidence>
<evidence type="ECO:0000256" key="4">
    <source>
        <dbReference type="ARBA" id="ARBA00023014"/>
    </source>
</evidence>
<dbReference type="InterPro" id="IPR050572">
    <property type="entry name" value="Fe-S_Ferredoxin"/>
</dbReference>
<dbReference type="Proteomes" id="UP000618343">
    <property type="component" value="Unassembled WGS sequence"/>
</dbReference>
<dbReference type="PANTHER" id="PTHR43687">
    <property type="entry name" value="ADENYLYLSULFATE REDUCTASE, BETA SUBUNIT"/>
    <property type="match status" value="1"/>
</dbReference>
<dbReference type="Gene3D" id="3.30.70.3270">
    <property type="match status" value="1"/>
</dbReference>
<dbReference type="GO" id="GO:0051539">
    <property type="term" value="F:4 iron, 4 sulfur cluster binding"/>
    <property type="evidence" value="ECO:0007669"/>
    <property type="project" value="UniProtKB-KW"/>
</dbReference>
<accession>A0A833E6Q5</accession>
<name>A0A833E6Q5_9EURY</name>
<dbReference type="SUPFAM" id="SSF54862">
    <property type="entry name" value="4Fe-4S ferredoxins"/>
    <property type="match status" value="1"/>
</dbReference>
<evidence type="ECO:0000259" key="5">
    <source>
        <dbReference type="PROSITE" id="PS51379"/>
    </source>
</evidence>
<dbReference type="GO" id="GO:0046872">
    <property type="term" value="F:metal ion binding"/>
    <property type="evidence" value="ECO:0007669"/>
    <property type="project" value="UniProtKB-KW"/>
</dbReference>
<keyword evidence="2" id="KW-0479">Metal-binding</keyword>
<evidence type="ECO:0000313" key="8">
    <source>
        <dbReference type="Proteomes" id="UP000618343"/>
    </source>
</evidence>
<dbReference type="PROSITE" id="PS00198">
    <property type="entry name" value="4FE4S_FER_1"/>
    <property type="match status" value="2"/>
</dbReference>
<keyword evidence="3" id="KW-0408">Iron</keyword>
<dbReference type="PANTHER" id="PTHR43687:SF5">
    <property type="entry name" value="4FE-4S FERREDOXIN-TYPE DOMAIN-CONTAINING PROTEIN"/>
    <property type="match status" value="1"/>
</dbReference>
<dbReference type="GO" id="GO:0016491">
    <property type="term" value="F:oxidoreductase activity"/>
    <property type="evidence" value="ECO:0007669"/>
    <property type="project" value="UniProtKB-ARBA"/>
</dbReference>
<evidence type="ECO:0000313" key="6">
    <source>
        <dbReference type="EMBL" id="HIP84129.1"/>
    </source>
</evidence>
<comment type="caution">
    <text evidence="7">The sequence shown here is derived from an EMBL/GenBank/DDBJ whole genome shotgun (WGS) entry which is preliminary data.</text>
</comment>
<feature type="domain" description="4Fe-4S ferredoxin-type" evidence="5">
    <location>
        <begin position="87"/>
        <end position="118"/>
    </location>
</feature>
<dbReference type="InterPro" id="IPR017900">
    <property type="entry name" value="4Fe4S_Fe_S_CS"/>
</dbReference>
<keyword evidence="1" id="KW-0004">4Fe-4S</keyword>
<dbReference type="InterPro" id="IPR017896">
    <property type="entry name" value="4Fe4S_Fe-S-bd"/>
</dbReference>
<gene>
    <name evidence="6" type="ORF">EYH15_01365</name>
    <name evidence="7" type="ORF">EYH21_05200</name>
</gene>
<feature type="domain" description="4Fe-4S ferredoxin-type" evidence="5">
    <location>
        <begin position="45"/>
        <end position="74"/>
    </location>
</feature>
<keyword evidence="4" id="KW-0411">Iron-sulfur</keyword>
<dbReference type="AlphaFoldDB" id="A0A833E6Q5"/>
<organism evidence="7 8">
    <name type="scientific">Methanothermococcus okinawensis</name>
    <dbReference type="NCBI Taxonomy" id="155863"/>
    <lineage>
        <taxon>Archaea</taxon>
        <taxon>Methanobacteriati</taxon>
        <taxon>Methanobacteriota</taxon>
        <taxon>Methanomada group</taxon>
        <taxon>Methanococci</taxon>
        <taxon>Methanococcales</taxon>
        <taxon>Methanococcaceae</taxon>
        <taxon>Methanothermococcus</taxon>
    </lineage>
</organism>
<evidence type="ECO:0000256" key="1">
    <source>
        <dbReference type="ARBA" id="ARBA00022485"/>
    </source>
</evidence>
<sequence length="169" mass="18871">MDQSLKNLAKLLILGAYKNIERILLGTDTYTSKEMKEEILSGVKPPRTVLEDLCIGCGGCANACPTGCIEMKEIEPVKLAENYVKKSIPVMDSTKCIYCLYCHDFCPVFSIFNEISPIHPRDVGEIDVEMDLSKIFEKPVDIPESQLKKIASILSINLRKLMKVEGEGK</sequence>
<dbReference type="EMBL" id="DQUI01000025">
    <property type="protein sequence ID" value="HIP84129.1"/>
    <property type="molecule type" value="Genomic_DNA"/>
</dbReference>
<protein>
    <submittedName>
        <fullName evidence="7">4Fe-4S dicluster domain-containing protein</fullName>
    </submittedName>
</protein>
<dbReference type="Pfam" id="PF12838">
    <property type="entry name" value="Fer4_7"/>
    <property type="match status" value="1"/>
</dbReference>
<evidence type="ECO:0000256" key="3">
    <source>
        <dbReference type="ARBA" id="ARBA00023004"/>
    </source>
</evidence>
<dbReference type="PROSITE" id="PS51379">
    <property type="entry name" value="4FE4S_FER_2"/>
    <property type="match status" value="2"/>
</dbReference>
<evidence type="ECO:0000256" key="2">
    <source>
        <dbReference type="ARBA" id="ARBA00022723"/>
    </source>
</evidence>
<reference evidence="7" key="1">
    <citation type="journal article" date="2020" name="ISME J.">
        <title>Gammaproteobacteria mediating utilization of methyl-, sulfur- and petroleum organic compounds in deep ocean hydrothermal plumes.</title>
        <authorList>
            <person name="Zhou Z."/>
            <person name="Liu Y."/>
            <person name="Pan J."/>
            <person name="Cron B.R."/>
            <person name="Toner B.M."/>
            <person name="Anantharaman K."/>
            <person name="Breier J.A."/>
            <person name="Dick G.J."/>
            <person name="Li M."/>
        </authorList>
    </citation>
    <scope>NUCLEOTIDE SEQUENCE</scope>
    <source>
        <strain evidence="6">SZUA-1453</strain>
        <strain evidence="7">SZUA-1471</strain>
    </source>
</reference>
<dbReference type="NCBIfam" id="NF004914">
    <property type="entry name" value="PRK06273.1"/>
    <property type="match status" value="1"/>
</dbReference>
<proteinExistence type="predicted"/>
<dbReference type="Proteomes" id="UP000643554">
    <property type="component" value="Unassembled WGS sequence"/>
</dbReference>